<dbReference type="EMBL" id="CM001466">
    <property type="protein sequence ID" value="EHY87484.1"/>
    <property type="molecule type" value="Genomic_DNA"/>
</dbReference>
<dbReference type="RefSeq" id="WP_005438342.1">
    <property type="nucleotide sequence ID" value="NZ_CM001466.1"/>
</dbReference>
<name>H8G999_9PSEU</name>
<feature type="region of interest" description="Disordered" evidence="1">
    <location>
        <begin position="34"/>
        <end position="56"/>
    </location>
</feature>
<dbReference type="InterPro" id="IPR015943">
    <property type="entry name" value="WD40/YVTN_repeat-like_dom_sf"/>
</dbReference>
<dbReference type="PROSITE" id="PS51257">
    <property type="entry name" value="PROKAR_LIPOPROTEIN"/>
    <property type="match status" value="1"/>
</dbReference>
<evidence type="ECO:0000256" key="2">
    <source>
        <dbReference type="SAM" id="SignalP"/>
    </source>
</evidence>
<reference evidence="3 4" key="1">
    <citation type="journal article" date="2012" name="Stand. Genomic Sci.">
        <title>Genome sequence of the soil bacterium Saccharomonospora azurea type strain (NA-128(T)).</title>
        <authorList>
            <person name="Klenk H.P."/>
            <person name="Held B."/>
            <person name="Lucas S."/>
            <person name="Lapidus A."/>
            <person name="Copeland A."/>
            <person name="Hammon N."/>
            <person name="Pitluck S."/>
            <person name="Goodwin L.A."/>
            <person name="Han C."/>
            <person name="Tapia R."/>
            <person name="Brambilla E.M."/>
            <person name="Potter G."/>
            <person name="Land M."/>
            <person name="Ivanova N."/>
            <person name="Rohde M."/>
            <person name="Goker M."/>
            <person name="Detter J.C."/>
            <person name="Kyrpides N.C."/>
            <person name="Woyke T."/>
        </authorList>
    </citation>
    <scope>NUCLEOTIDE SEQUENCE [LARGE SCALE GENOMIC DNA]</scope>
    <source>
        <strain evidence="3 4">NA-128</strain>
    </source>
</reference>
<dbReference type="OrthoDB" id="9764804at2"/>
<accession>H8G999</accession>
<proteinExistence type="predicted"/>
<keyword evidence="2" id="KW-0732">Signal</keyword>
<dbReference type="CDD" id="cd15482">
    <property type="entry name" value="Sialidase_non-viral"/>
    <property type="match status" value="1"/>
</dbReference>
<evidence type="ECO:0000313" key="4">
    <source>
        <dbReference type="Proteomes" id="UP000004705"/>
    </source>
</evidence>
<dbReference type="Gene3D" id="2.130.10.10">
    <property type="entry name" value="YVTN repeat-like/Quinoprotein amine dehydrogenase"/>
    <property type="match status" value="1"/>
</dbReference>
<dbReference type="HOGENOM" id="CLU_070024_2_0_11"/>
<feature type="compositionally biased region" description="Low complexity" evidence="1">
    <location>
        <begin position="34"/>
        <end position="49"/>
    </location>
</feature>
<organism evidence="3 4">
    <name type="scientific">Saccharomonospora azurea NA-128</name>
    <dbReference type="NCBI Taxonomy" id="882081"/>
    <lineage>
        <taxon>Bacteria</taxon>
        <taxon>Bacillati</taxon>
        <taxon>Actinomycetota</taxon>
        <taxon>Actinomycetes</taxon>
        <taxon>Pseudonocardiales</taxon>
        <taxon>Pseudonocardiaceae</taxon>
        <taxon>Saccharomonospora</taxon>
    </lineage>
</organism>
<feature type="signal peptide" evidence="2">
    <location>
        <begin position="1"/>
        <end position="30"/>
    </location>
</feature>
<evidence type="ECO:0000256" key="1">
    <source>
        <dbReference type="SAM" id="MobiDB-lite"/>
    </source>
</evidence>
<feature type="chain" id="PRO_5039419639" evidence="2">
    <location>
        <begin position="31"/>
        <end position="298"/>
    </location>
</feature>
<dbReference type="InterPro" id="IPR054817">
    <property type="entry name" value="Glycosyl_F510_1955-like"/>
</dbReference>
<dbReference type="AlphaFoldDB" id="H8G999"/>
<dbReference type="SUPFAM" id="SSF110296">
    <property type="entry name" value="Oligoxyloglucan reducing end-specific cellobiohydrolase"/>
    <property type="match status" value="1"/>
</dbReference>
<dbReference type="Proteomes" id="UP000004705">
    <property type="component" value="Chromosome"/>
</dbReference>
<evidence type="ECO:0000313" key="3">
    <source>
        <dbReference type="EMBL" id="EHY87484.1"/>
    </source>
</evidence>
<protein>
    <submittedName>
        <fullName evidence="3">BNR/Asp-box repeat protein</fullName>
    </submittedName>
</protein>
<dbReference type="NCBIfam" id="NF045728">
    <property type="entry name" value="glycosyl_F510_1955"/>
    <property type="match status" value="1"/>
</dbReference>
<sequence>MQVTKPRWQGTRLAVVLRWLAVAGSAALLAAGCGASSDSGSQADQQAGSPNLGHVHGLGINPADGQLYVASHHGLFLVTEQDRPEQIAGLTQDFMGFTVAGPDYFLASGHPGPQDPDLPPHLGLTESTDAGQTWQSVSLSGEVDFHALEAAHGAVYGYDSQSGQIMVSTDQHTWDRRAALSLADIAVSPAEPEIVLATTEQGPMQSTDGGNTFAPISDAPILVFVDWLAADRLLGVAPDGTVYASGDAGTSWTKQSTVSASPQAILAHGESDVYVATAEAIHRSSDNGKTFQVFQTLN</sequence>
<gene>
    <name evidence="3" type="ORF">SacazDRAFT_00526</name>
</gene>
<keyword evidence="4" id="KW-1185">Reference proteome</keyword>